<sequence>MTFENLLKAFMDGNGRLTVLSGAGISAESGIPTFRGPEGYWTIGSREYRPEEMATHAMFSRDPWEVWAWYLYRRTVCASAAPNHGHRAIVEMEALLGDRFRLVTQNVDGLHLNAGNSPSRTFQIHGNLNFMRCAQGCCNTLFPFPDQVEYKKKNQAVTPVEKELLRCPRCRGLARPHVLWFDEYYDEALFQAETAFQWAITTDLLVVVGTAGATTLPMHIGHMIFKNPRAILVDINITDNPFRTLARNHPRGVVLDGPAGDHLNKMVSTWKNHALSIR</sequence>
<dbReference type="Proteomes" id="UP000000442">
    <property type="component" value="Chromosome"/>
</dbReference>
<evidence type="ECO:0000259" key="5">
    <source>
        <dbReference type="PROSITE" id="PS50305"/>
    </source>
</evidence>
<dbReference type="PANTHER" id="PTHR11085">
    <property type="entry name" value="NAD-DEPENDENT PROTEIN DEACYLASE SIRTUIN-5, MITOCHONDRIAL-RELATED"/>
    <property type="match status" value="1"/>
</dbReference>
<evidence type="ECO:0000313" key="6">
    <source>
        <dbReference type="EMBL" id="ACN17789.1"/>
    </source>
</evidence>
<feature type="domain" description="Deacetylase sirtuin-type" evidence="5">
    <location>
        <begin position="1"/>
        <end position="278"/>
    </location>
</feature>
<keyword evidence="6" id="KW-0378">Hydrolase</keyword>
<dbReference type="GO" id="GO:0046872">
    <property type="term" value="F:metal ion binding"/>
    <property type="evidence" value="ECO:0007669"/>
    <property type="project" value="UniProtKB-KW"/>
</dbReference>
<dbReference type="InterPro" id="IPR003000">
    <property type="entry name" value="Sirtuin"/>
</dbReference>
<dbReference type="InterPro" id="IPR026590">
    <property type="entry name" value="Ssirtuin_cat_dom"/>
</dbReference>
<name>C0QHD0_DESAH</name>
<dbReference type="OrthoDB" id="9800582at2"/>
<dbReference type="HOGENOM" id="CLU_023643_3_1_7"/>
<protein>
    <recommendedName>
        <fullName evidence="1">protein acetyllysine N-acetyltransferase</fullName>
        <ecNumber evidence="1">2.3.1.286</ecNumber>
    </recommendedName>
</protein>
<feature type="binding site" evidence="4">
    <location>
        <position position="170"/>
    </location>
    <ligand>
        <name>Zn(2+)</name>
        <dbReference type="ChEBI" id="CHEBI:29105"/>
    </ligand>
</feature>
<keyword evidence="3" id="KW-0520">NAD</keyword>
<dbReference type="Gene3D" id="3.40.50.1220">
    <property type="entry name" value="TPP-binding domain"/>
    <property type="match status" value="1"/>
</dbReference>
<evidence type="ECO:0000256" key="2">
    <source>
        <dbReference type="ARBA" id="ARBA00022679"/>
    </source>
</evidence>
<organism evidence="6 7">
    <name type="scientific">Desulforapulum autotrophicum (strain ATCC 43914 / DSM 3382 / VKM B-1955 / HRM2)</name>
    <name type="common">Desulfobacterium autotrophicum</name>
    <dbReference type="NCBI Taxonomy" id="177437"/>
    <lineage>
        <taxon>Bacteria</taxon>
        <taxon>Pseudomonadati</taxon>
        <taxon>Thermodesulfobacteriota</taxon>
        <taxon>Desulfobacteria</taxon>
        <taxon>Desulfobacterales</taxon>
        <taxon>Desulfobacteraceae</taxon>
        <taxon>Desulforapulum</taxon>
    </lineage>
</organism>
<dbReference type="EMBL" id="CP001087">
    <property type="protein sequence ID" value="ACN17789.1"/>
    <property type="molecule type" value="Genomic_DNA"/>
</dbReference>
<evidence type="ECO:0000313" key="7">
    <source>
        <dbReference type="Proteomes" id="UP000000442"/>
    </source>
</evidence>
<dbReference type="AlphaFoldDB" id="C0QHD0"/>
<gene>
    <name evidence="6" type="primary">npdA</name>
    <name evidence="6" type="ordered locus">HRM2_47400</name>
</gene>
<dbReference type="Gene3D" id="3.30.1600.10">
    <property type="entry name" value="SIR2/SIRT2 'Small Domain"/>
    <property type="match status" value="1"/>
</dbReference>
<dbReference type="STRING" id="177437.HRM2_47400"/>
<keyword evidence="4" id="KW-0862">Zinc</keyword>
<feature type="binding site" evidence="4">
    <location>
        <position position="133"/>
    </location>
    <ligand>
        <name>Zn(2+)</name>
        <dbReference type="ChEBI" id="CHEBI:29105"/>
    </ligand>
</feature>
<feature type="binding site" evidence="4">
    <location>
        <position position="138"/>
    </location>
    <ligand>
        <name>Zn(2+)</name>
        <dbReference type="ChEBI" id="CHEBI:29105"/>
    </ligand>
</feature>
<dbReference type="EC" id="2.3.1.286" evidence="1"/>
<accession>C0QHD0</accession>
<dbReference type="KEGG" id="dat:HRM2_47400"/>
<keyword evidence="4" id="KW-0479">Metal-binding</keyword>
<feature type="binding site" evidence="4">
    <location>
        <position position="167"/>
    </location>
    <ligand>
        <name>Zn(2+)</name>
        <dbReference type="ChEBI" id="CHEBI:29105"/>
    </ligand>
</feature>
<dbReference type="RefSeq" id="WP_015906499.1">
    <property type="nucleotide sequence ID" value="NC_012108.1"/>
</dbReference>
<evidence type="ECO:0000256" key="3">
    <source>
        <dbReference type="ARBA" id="ARBA00023027"/>
    </source>
</evidence>
<dbReference type="GO" id="GO:0016787">
    <property type="term" value="F:hydrolase activity"/>
    <property type="evidence" value="ECO:0007669"/>
    <property type="project" value="UniProtKB-KW"/>
</dbReference>
<dbReference type="PANTHER" id="PTHR11085:SF10">
    <property type="entry name" value="NAD-DEPENDENT PROTEIN DEACYLASE SIRTUIN-5, MITOCHONDRIAL-RELATED"/>
    <property type="match status" value="1"/>
</dbReference>
<dbReference type="SUPFAM" id="SSF52467">
    <property type="entry name" value="DHS-like NAD/FAD-binding domain"/>
    <property type="match status" value="1"/>
</dbReference>
<dbReference type="InterPro" id="IPR026591">
    <property type="entry name" value="Sirtuin_cat_small_dom_sf"/>
</dbReference>
<proteinExistence type="predicted"/>
<dbReference type="Pfam" id="PF02146">
    <property type="entry name" value="SIR2"/>
    <property type="match status" value="1"/>
</dbReference>
<dbReference type="GO" id="GO:0070403">
    <property type="term" value="F:NAD+ binding"/>
    <property type="evidence" value="ECO:0007669"/>
    <property type="project" value="InterPro"/>
</dbReference>
<evidence type="ECO:0000256" key="4">
    <source>
        <dbReference type="PROSITE-ProRule" id="PRU00236"/>
    </source>
</evidence>
<dbReference type="InterPro" id="IPR050134">
    <property type="entry name" value="NAD-dep_sirtuin_deacylases"/>
</dbReference>
<keyword evidence="2" id="KW-0808">Transferase</keyword>
<feature type="active site" description="Proton acceptor" evidence="4">
    <location>
        <position position="125"/>
    </location>
</feature>
<dbReference type="eggNOG" id="COG0846">
    <property type="taxonomic scope" value="Bacteria"/>
</dbReference>
<evidence type="ECO:0000256" key="1">
    <source>
        <dbReference type="ARBA" id="ARBA00012928"/>
    </source>
</evidence>
<dbReference type="GO" id="GO:0017136">
    <property type="term" value="F:histone deacetylase activity, NAD-dependent"/>
    <property type="evidence" value="ECO:0007669"/>
    <property type="project" value="TreeGrafter"/>
</dbReference>
<dbReference type="PROSITE" id="PS50305">
    <property type="entry name" value="SIRTUIN"/>
    <property type="match status" value="1"/>
</dbReference>
<dbReference type="InterPro" id="IPR029035">
    <property type="entry name" value="DHS-like_NAD/FAD-binding_dom"/>
</dbReference>
<keyword evidence="7" id="KW-1185">Reference proteome</keyword>
<reference evidence="6 7" key="1">
    <citation type="journal article" date="2009" name="Environ. Microbiol.">
        <title>Genome sequence of Desulfobacterium autotrophicum HRM2, a marine sulfate reducer oxidizing organic carbon completely to carbon dioxide.</title>
        <authorList>
            <person name="Strittmatter A.W."/>
            <person name="Liesegang H."/>
            <person name="Rabus R."/>
            <person name="Decker I."/>
            <person name="Amann J."/>
            <person name="Andres S."/>
            <person name="Henne A."/>
            <person name="Fricke W.F."/>
            <person name="Martinez-Arias R."/>
            <person name="Bartels D."/>
            <person name="Goesmann A."/>
            <person name="Krause L."/>
            <person name="Puehler A."/>
            <person name="Klenk H.P."/>
            <person name="Richter M."/>
            <person name="Schuler M."/>
            <person name="Gloeckner F.O."/>
            <person name="Meyerdierks A."/>
            <person name="Gottschalk G."/>
            <person name="Amann R."/>
        </authorList>
    </citation>
    <scope>NUCLEOTIDE SEQUENCE [LARGE SCALE GENOMIC DNA]</scope>
    <source>
        <strain evidence="7">ATCC 43914 / DSM 3382 / HRM2</strain>
    </source>
</reference>